<dbReference type="Gene3D" id="2.40.170.20">
    <property type="entry name" value="TonB-dependent receptor, beta-barrel domain"/>
    <property type="match status" value="1"/>
</dbReference>
<dbReference type="SUPFAM" id="SSF56935">
    <property type="entry name" value="Porins"/>
    <property type="match status" value="1"/>
</dbReference>
<dbReference type="AlphaFoldDB" id="A0A5E8A917"/>
<evidence type="ECO:0000256" key="10">
    <source>
        <dbReference type="PROSITE-ProRule" id="PRU10143"/>
    </source>
</evidence>
<evidence type="ECO:0000313" key="16">
    <source>
        <dbReference type="EMBL" id="VVT25467.1"/>
    </source>
</evidence>
<dbReference type="InterPro" id="IPR012910">
    <property type="entry name" value="Plug_dom"/>
</dbReference>
<keyword evidence="7 9" id="KW-0472">Membrane</keyword>
<reference evidence="16 17" key="1">
    <citation type="submission" date="2019-09" db="EMBL/GenBank/DDBJ databases">
        <authorList>
            <person name="Dittami M. S."/>
        </authorList>
    </citation>
    <scope>NUCLEOTIDE SEQUENCE [LARGE SCALE GENOMIC DNA]</scope>
    <source>
        <strain evidence="16">SPHINGO391</strain>
    </source>
</reference>
<evidence type="ECO:0000256" key="7">
    <source>
        <dbReference type="ARBA" id="ARBA00023136"/>
    </source>
</evidence>
<evidence type="ECO:0000256" key="13">
    <source>
        <dbReference type="SAM" id="SignalP"/>
    </source>
</evidence>
<organism evidence="16 17">
    <name type="scientific">Sphingomonas aurantiaca</name>
    <dbReference type="NCBI Taxonomy" id="185949"/>
    <lineage>
        <taxon>Bacteria</taxon>
        <taxon>Pseudomonadati</taxon>
        <taxon>Pseudomonadota</taxon>
        <taxon>Alphaproteobacteria</taxon>
        <taxon>Sphingomonadales</taxon>
        <taxon>Sphingomonadaceae</taxon>
        <taxon>Sphingomonas</taxon>
    </lineage>
</organism>
<evidence type="ECO:0000259" key="14">
    <source>
        <dbReference type="Pfam" id="PF00593"/>
    </source>
</evidence>
<evidence type="ECO:0000259" key="15">
    <source>
        <dbReference type="Pfam" id="PF07715"/>
    </source>
</evidence>
<evidence type="ECO:0000256" key="6">
    <source>
        <dbReference type="ARBA" id="ARBA00023077"/>
    </source>
</evidence>
<dbReference type="InterPro" id="IPR010916">
    <property type="entry name" value="TonB_box_CS"/>
</dbReference>
<dbReference type="InterPro" id="IPR039426">
    <property type="entry name" value="TonB-dep_rcpt-like"/>
</dbReference>
<dbReference type="InterPro" id="IPR037066">
    <property type="entry name" value="Plug_dom_sf"/>
</dbReference>
<dbReference type="Pfam" id="PF00593">
    <property type="entry name" value="TonB_dep_Rec_b-barrel"/>
    <property type="match status" value="1"/>
</dbReference>
<proteinExistence type="inferred from homology"/>
<keyword evidence="8 9" id="KW-0998">Cell outer membrane</keyword>
<dbReference type="PROSITE" id="PS52016">
    <property type="entry name" value="TONB_DEPENDENT_REC_3"/>
    <property type="match status" value="1"/>
</dbReference>
<gene>
    <name evidence="16" type="ORF">SPHINGO391_490003</name>
</gene>
<dbReference type="CDD" id="cd01347">
    <property type="entry name" value="ligand_gated_channel"/>
    <property type="match status" value="1"/>
</dbReference>
<dbReference type="Proteomes" id="UP000326857">
    <property type="component" value="Unassembled WGS sequence"/>
</dbReference>
<name>A0A5E8A917_9SPHN</name>
<feature type="chain" id="PRO_5023023406" evidence="13">
    <location>
        <begin position="25"/>
        <end position="951"/>
    </location>
</feature>
<comment type="similarity">
    <text evidence="9 11">Belongs to the TonB-dependent receptor family.</text>
</comment>
<evidence type="ECO:0000256" key="9">
    <source>
        <dbReference type="PROSITE-ProRule" id="PRU01360"/>
    </source>
</evidence>
<evidence type="ECO:0000256" key="2">
    <source>
        <dbReference type="ARBA" id="ARBA00022448"/>
    </source>
</evidence>
<evidence type="ECO:0000256" key="12">
    <source>
        <dbReference type="SAM" id="MobiDB-lite"/>
    </source>
</evidence>
<evidence type="ECO:0000256" key="5">
    <source>
        <dbReference type="ARBA" id="ARBA00022729"/>
    </source>
</evidence>
<evidence type="ECO:0000256" key="11">
    <source>
        <dbReference type="RuleBase" id="RU003357"/>
    </source>
</evidence>
<dbReference type="GO" id="GO:0009279">
    <property type="term" value="C:cell outer membrane"/>
    <property type="evidence" value="ECO:0007669"/>
    <property type="project" value="UniProtKB-SubCell"/>
</dbReference>
<evidence type="ECO:0000256" key="8">
    <source>
        <dbReference type="ARBA" id="ARBA00023237"/>
    </source>
</evidence>
<feature type="signal peptide" evidence="13">
    <location>
        <begin position="1"/>
        <end position="24"/>
    </location>
</feature>
<sequence>MRLDFRARLLASSLLLGIAGPAWAQTADTTPAEPAAPASAVAPDAAGQAEPADGDTIVVTGSRLGGESLRQASPISVVSAKEIALSGQINVESVLKDLPQLIPSTTAASNNPGGGVATADLRGLGSTRTLVLVNNRRYVAYDSNQVVDLNTIPAALIERVDIVTGGRSAVYGSDAISGVVNFVMKKDFSGVAAGANYRINEAGDGGTFNGNLLIGGNFEDGRGNATIYFDYTKRNGILQSARDYSRQALVDDGAGGLIAGGSGSIEGTRFALGGVNRKFETDGSYTPYNASTDAYNYAPSNYLQVPQQRFLMSAQTHYEVSPALNVYAEGQFINNRVKNQLAPTPFTGSVALDVDSSFLSPSSQALLRGRDTDGDGYVTSTIYRRLTEVGARVSSLDNTAYRAVLGANGDIGGGWNYDAYYSYSRTRSTETQSGNVSRSRVLQALRTTYDSSGNLVCSDTSNGCVPLNIFGAGNISAAAADFITIPAQNTSTISEQVASASISNRNLFDLGAGPVGIVFGTEYRREHGSYNPDFALSSGDVVGFNAGEGLSGGYDVKEAYTELAVPLLANIPLIKKLEVNGAYRYSYYSTAAKSVNTYSGGVVWSLIDDLSLRGQYSRAVRAPTVSDLYSGSSQDFPAATDPCTTAVAVTNTNLNASCVSTGVPASLIGTAYDGGSTQIQTVNGGNPALREETSDTYTGGIVLQPRFLPRFSLTVDYYKIKIANYISTVGTTNLIRACYGDADNGYTPYNASYCSSLPRDSNSYAITDAVNTLANTGGVTTRGVDFEARYGLPLGFGAFGAESSKLDFRVSGTRLIAFNYNPLAAIPDLTINCAGKFGQTCGNPYAKWRLSSRTTYSTGPVTVSVLYRYLSPVKDDDSGTVYAVERIKAYHYFDLTAAFDIKPGFTWSVGVNNIFDKQPPIMGDNQQQANTYPSTYDPYGRAFFVSTNVKF</sequence>
<keyword evidence="2 9" id="KW-0813">Transport</keyword>
<dbReference type="PANTHER" id="PTHR47234:SF2">
    <property type="entry name" value="TONB-DEPENDENT RECEPTOR"/>
    <property type="match status" value="1"/>
</dbReference>
<accession>A0A5E8A917</accession>
<evidence type="ECO:0000313" key="17">
    <source>
        <dbReference type="Proteomes" id="UP000326857"/>
    </source>
</evidence>
<dbReference type="InterPro" id="IPR000531">
    <property type="entry name" value="Beta-barrel_TonB"/>
</dbReference>
<dbReference type="PANTHER" id="PTHR47234">
    <property type="match status" value="1"/>
</dbReference>
<dbReference type="InterPro" id="IPR036942">
    <property type="entry name" value="Beta-barrel_TonB_sf"/>
</dbReference>
<feature type="compositionally biased region" description="Low complexity" evidence="12">
    <location>
        <begin position="27"/>
        <end position="49"/>
    </location>
</feature>
<dbReference type="Gene3D" id="2.170.130.10">
    <property type="entry name" value="TonB-dependent receptor, plug domain"/>
    <property type="match status" value="1"/>
</dbReference>
<keyword evidence="5 13" id="KW-0732">Signal</keyword>
<feature type="domain" description="TonB-dependent receptor plug" evidence="15">
    <location>
        <begin position="71"/>
        <end position="179"/>
    </location>
</feature>
<keyword evidence="4 9" id="KW-0812">Transmembrane</keyword>
<feature type="domain" description="TonB-dependent receptor-like beta-barrel" evidence="14">
    <location>
        <begin position="371"/>
        <end position="914"/>
    </location>
</feature>
<keyword evidence="6 10" id="KW-0798">TonB box</keyword>
<evidence type="ECO:0000256" key="1">
    <source>
        <dbReference type="ARBA" id="ARBA00004571"/>
    </source>
</evidence>
<comment type="subcellular location">
    <subcellularLocation>
        <location evidence="1 9">Cell outer membrane</location>
        <topology evidence="1 9">Multi-pass membrane protein</topology>
    </subcellularLocation>
</comment>
<protein>
    <submittedName>
        <fullName evidence="16">TonB-dependent receptor</fullName>
    </submittedName>
</protein>
<dbReference type="PROSITE" id="PS00430">
    <property type="entry name" value="TONB_DEPENDENT_REC_1"/>
    <property type="match status" value="1"/>
</dbReference>
<keyword evidence="16" id="KW-0675">Receptor</keyword>
<keyword evidence="3 9" id="KW-1134">Transmembrane beta strand</keyword>
<dbReference type="EMBL" id="CABVLI010000044">
    <property type="protein sequence ID" value="VVT25467.1"/>
    <property type="molecule type" value="Genomic_DNA"/>
</dbReference>
<dbReference type="Pfam" id="PF07715">
    <property type="entry name" value="Plug"/>
    <property type="match status" value="1"/>
</dbReference>
<evidence type="ECO:0000256" key="3">
    <source>
        <dbReference type="ARBA" id="ARBA00022452"/>
    </source>
</evidence>
<feature type="short sequence motif" description="TonB box" evidence="10">
    <location>
        <begin position="56"/>
        <end position="62"/>
    </location>
</feature>
<feature type="region of interest" description="Disordered" evidence="12">
    <location>
        <begin position="27"/>
        <end position="54"/>
    </location>
</feature>
<dbReference type="RefSeq" id="WP_151991605.1">
    <property type="nucleotide sequence ID" value="NZ_LR701528.1"/>
</dbReference>
<evidence type="ECO:0000256" key="4">
    <source>
        <dbReference type="ARBA" id="ARBA00022692"/>
    </source>
</evidence>